<dbReference type="EMBL" id="MCGE01000012">
    <property type="protein sequence ID" value="ORZ15925.1"/>
    <property type="molecule type" value="Genomic_DNA"/>
</dbReference>
<protein>
    <submittedName>
        <fullName evidence="1">Uncharacterized protein</fullName>
    </submittedName>
</protein>
<name>A0A1X2IHV6_9FUNG</name>
<reference evidence="1 2" key="1">
    <citation type="submission" date="2016-07" db="EMBL/GenBank/DDBJ databases">
        <title>Pervasive Adenine N6-methylation of Active Genes in Fungi.</title>
        <authorList>
            <consortium name="DOE Joint Genome Institute"/>
            <person name="Mondo S.J."/>
            <person name="Dannebaum R.O."/>
            <person name="Kuo R.C."/>
            <person name="Labutti K."/>
            <person name="Haridas S."/>
            <person name="Kuo A."/>
            <person name="Salamov A."/>
            <person name="Ahrendt S.R."/>
            <person name="Lipzen A."/>
            <person name="Sullivan W."/>
            <person name="Andreopoulos W.B."/>
            <person name="Clum A."/>
            <person name="Lindquist E."/>
            <person name="Daum C."/>
            <person name="Ramamoorthy G.K."/>
            <person name="Gryganskyi A."/>
            <person name="Culley D."/>
            <person name="Magnuson J.K."/>
            <person name="James T.Y."/>
            <person name="O'Malley M.A."/>
            <person name="Stajich J.E."/>
            <person name="Spatafora J.W."/>
            <person name="Visel A."/>
            <person name="Grigoriev I.V."/>
        </authorList>
    </citation>
    <scope>NUCLEOTIDE SEQUENCE [LARGE SCALE GENOMIC DNA]</scope>
    <source>
        <strain evidence="1 2">NRRL 1336</strain>
    </source>
</reference>
<sequence>MQTAILMTAVANEAHQTRRTIFGVCHMDKALVDRLNEQGYGDHMVLIPEDWFH</sequence>
<evidence type="ECO:0000313" key="2">
    <source>
        <dbReference type="Proteomes" id="UP000193560"/>
    </source>
</evidence>
<accession>A0A1X2IHV6</accession>
<gene>
    <name evidence="1" type="ORF">BCR42DRAFT_451838</name>
</gene>
<dbReference type="Proteomes" id="UP000193560">
    <property type="component" value="Unassembled WGS sequence"/>
</dbReference>
<organism evidence="1 2">
    <name type="scientific">Absidia repens</name>
    <dbReference type="NCBI Taxonomy" id="90262"/>
    <lineage>
        <taxon>Eukaryota</taxon>
        <taxon>Fungi</taxon>
        <taxon>Fungi incertae sedis</taxon>
        <taxon>Mucoromycota</taxon>
        <taxon>Mucoromycotina</taxon>
        <taxon>Mucoromycetes</taxon>
        <taxon>Mucorales</taxon>
        <taxon>Cunninghamellaceae</taxon>
        <taxon>Absidia</taxon>
    </lineage>
</organism>
<comment type="caution">
    <text evidence="1">The sequence shown here is derived from an EMBL/GenBank/DDBJ whole genome shotgun (WGS) entry which is preliminary data.</text>
</comment>
<proteinExistence type="predicted"/>
<evidence type="ECO:0000313" key="1">
    <source>
        <dbReference type="EMBL" id="ORZ15925.1"/>
    </source>
</evidence>
<dbReference type="AlphaFoldDB" id="A0A1X2IHV6"/>
<keyword evidence="2" id="KW-1185">Reference proteome</keyword>